<evidence type="ECO:0000256" key="1">
    <source>
        <dbReference type="SAM" id="SignalP"/>
    </source>
</evidence>
<comment type="caution">
    <text evidence="2">The sequence shown here is derived from an EMBL/GenBank/DDBJ whole genome shotgun (WGS) entry which is preliminary data.</text>
</comment>
<feature type="signal peptide" evidence="1">
    <location>
        <begin position="1"/>
        <end position="31"/>
    </location>
</feature>
<name>A0A7K3R6D6_STRAQ</name>
<dbReference type="Proteomes" id="UP000470951">
    <property type="component" value="Unassembled WGS sequence"/>
</dbReference>
<proteinExistence type="predicted"/>
<feature type="chain" id="PRO_5029528923" description="Peptidase inhibitor family I36 protein" evidence="1">
    <location>
        <begin position="32"/>
        <end position="134"/>
    </location>
</feature>
<evidence type="ECO:0000313" key="3">
    <source>
        <dbReference type="Proteomes" id="UP000470951"/>
    </source>
</evidence>
<protein>
    <recommendedName>
        <fullName evidence="4">Peptidase inhibitor family I36 protein</fullName>
    </recommendedName>
</protein>
<sequence length="134" mass="14350">MRTSMRRCTVMTAAALTLGATSLITAPTTSAAVSDCPPEYVCVWNNNSFAGAPDWKSKGSIEVDLHTSNGWSIVNNGVADPGADHIYYKVVWPHGSSGTGCLHYPPDDNTTRIDGAGIKSTLTYVRWGDAWPCD</sequence>
<accession>A0A7K3R6D6</accession>
<dbReference type="AlphaFoldDB" id="A0A7K3R6D6"/>
<keyword evidence="1" id="KW-0732">Signal</keyword>
<reference evidence="2 3" key="1">
    <citation type="submission" date="2020-01" db="EMBL/GenBank/DDBJ databases">
        <title>Insect and environment-associated Actinomycetes.</title>
        <authorList>
            <person name="Currrie C."/>
            <person name="Chevrette M."/>
            <person name="Carlson C."/>
            <person name="Stubbendieck R."/>
            <person name="Wendt-Pienkowski E."/>
        </authorList>
    </citation>
    <scope>NUCLEOTIDE SEQUENCE [LARGE SCALE GENOMIC DNA]</scope>
    <source>
        <strain evidence="2 3">SID7903</strain>
    </source>
</reference>
<dbReference type="EMBL" id="JAAGMS010000075">
    <property type="protein sequence ID" value="NEB97737.1"/>
    <property type="molecule type" value="Genomic_DNA"/>
</dbReference>
<dbReference type="Pfam" id="PF03995">
    <property type="entry name" value="Inhibitor_I36"/>
    <property type="match status" value="1"/>
</dbReference>
<evidence type="ECO:0000313" key="2">
    <source>
        <dbReference type="EMBL" id="NEB97737.1"/>
    </source>
</evidence>
<organism evidence="2 3">
    <name type="scientific">Streptomyces anulatus</name>
    <name type="common">Streptomyces chrysomallus</name>
    <dbReference type="NCBI Taxonomy" id="1892"/>
    <lineage>
        <taxon>Bacteria</taxon>
        <taxon>Bacillati</taxon>
        <taxon>Actinomycetota</taxon>
        <taxon>Actinomycetes</taxon>
        <taxon>Kitasatosporales</taxon>
        <taxon>Streptomycetaceae</taxon>
        <taxon>Streptomyces</taxon>
    </lineage>
</organism>
<gene>
    <name evidence="2" type="ORF">G3I58_06985</name>
</gene>
<dbReference type="RefSeq" id="WP_164217293.1">
    <property type="nucleotide sequence ID" value="NZ_JAAGMS010000075.1"/>
</dbReference>
<evidence type="ECO:0008006" key="4">
    <source>
        <dbReference type="Google" id="ProtNLM"/>
    </source>
</evidence>